<dbReference type="RefSeq" id="WP_158482329.1">
    <property type="nucleotide sequence ID" value="NZ_JACHXN010000026.1"/>
</dbReference>
<feature type="chain" id="PRO_5032394823" description="Sulfur globule protein" evidence="2">
    <location>
        <begin position="28"/>
        <end position="118"/>
    </location>
</feature>
<reference evidence="3 4" key="1">
    <citation type="submission" date="2020-08" db="EMBL/GenBank/DDBJ databases">
        <title>Genomic Encyclopedia of Type Strains, Phase III (KMG-III): the genomes of soil and plant-associated and newly described type strains.</title>
        <authorList>
            <person name="Whitman W."/>
        </authorList>
    </citation>
    <scope>NUCLEOTIDE SEQUENCE [LARGE SCALE GENOMIC DNA]</scope>
    <source>
        <strain evidence="3 4">CECT 7015</strain>
    </source>
</reference>
<gene>
    <name evidence="3" type="ORF">FHS21_005521</name>
</gene>
<evidence type="ECO:0000313" key="4">
    <source>
        <dbReference type="Proteomes" id="UP000554520"/>
    </source>
</evidence>
<keyword evidence="4" id="KW-1185">Reference proteome</keyword>
<feature type="signal peptide" evidence="2">
    <location>
        <begin position="1"/>
        <end position="27"/>
    </location>
</feature>
<proteinExistence type="predicted"/>
<evidence type="ECO:0000256" key="1">
    <source>
        <dbReference type="SAM" id="MobiDB-lite"/>
    </source>
</evidence>
<dbReference type="EMBL" id="JACHXN010000026">
    <property type="protein sequence ID" value="MBB3149072.1"/>
    <property type="molecule type" value="Genomic_DNA"/>
</dbReference>
<sequence length="118" mass="12528">MRKSATILAITALGAMLAAGSATESMAHGGGGGHGGGGNSFAGSRGDFGGSGHGSRSGGIFGRDGTFNSAHGFATSHSFADRRGHFRDFRRDDNYWGPYYSCEYPFRWNSPLYDEYCQ</sequence>
<protein>
    <recommendedName>
        <fullName evidence="5">Sulfur globule protein</fullName>
    </recommendedName>
</protein>
<name>A0A839UK07_9HYPH</name>
<dbReference type="Proteomes" id="UP000554520">
    <property type="component" value="Unassembled WGS sequence"/>
</dbReference>
<comment type="caution">
    <text evidence="3">The sequence shown here is derived from an EMBL/GenBank/DDBJ whole genome shotgun (WGS) entry which is preliminary data.</text>
</comment>
<evidence type="ECO:0008006" key="5">
    <source>
        <dbReference type="Google" id="ProtNLM"/>
    </source>
</evidence>
<evidence type="ECO:0000313" key="3">
    <source>
        <dbReference type="EMBL" id="MBB3149072.1"/>
    </source>
</evidence>
<accession>A0A839UK07</accession>
<evidence type="ECO:0000256" key="2">
    <source>
        <dbReference type="SAM" id="SignalP"/>
    </source>
</evidence>
<organism evidence="3 4">
    <name type="scientific">Phyllobacterium trifolii</name>
    <dbReference type="NCBI Taxonomy" id="300193"/>
    <lineage>
        <taxon>Bacteria</taxon>
        <taxon>Pseudomonadati</taxon>
        <taxon>Pseudomonadota</taxon>
        <taxon>Alphaproteobacteria</taxon>
        <taxon>Hyphomicrobiales</taxon>
        <taxon>Phyllobacteriaceae</taxon>
        <taxon>Phyllobacterium</taxon>
    </lineage>
</organism>
<feature type="compositionally biased region" description="Gly residues" evidence="1">
    <location>
        <begin position="28"/>
        <end position="62"/>
    </location>
</feature>
<feature type="region of interest" description="Disordered" evidence="1">
    <location>
        <begin position="26"/>
        <end position="63"/>
    </location>
</feature>
<keyword evidence="2" id="KW-0732">Signal</keyword>
<dbReference type="AlphaFoldDB" id="A0A839UK07"/>